<feature type="compositionally biased region" description="Low complexity" evidence="1">
    <location>
        <begin position="8"/>
        <end position="23"/>
    </location>
</feature>
<keyword evidence="3" id="KW-1185">Reference proteome</keyword>
<evidence type="ECO:0000256" key="1">
    <source>
        <dbReference type="SAM" id="MobiDB-lite"/>
    </source>
</evidence>
<evidence type="ECO:0000313" key="3">
    <source>
        <dbReference type="Proteomes" id="UP001151532"/>
    </source>
</evidence>
<proteinExistence type="predicted"/>
<feature type="compositionally biased region" description="Polar residues" evidence="1">
    <location>
        <begin position="83"/>
        <end position="99"/>
    </location>
</feature>
<accession>A0A9Q1AKC3</accession>
<protein>
    <submittedName>
        <fullName evidence="2">Uncharacterized protein</fullName>
    </submittedName>
</protein>
<reference evidence="2" key="2">
    <citation type="journal article" date="2023" name="Int. J. Mol. Sci.">
        <title>De Novo Assembly and Annotation of 11 Diverse Shrub Willow (Salix) Genomes Reveals Novel Gene Organization in Sex-Linked Regions.</title>
        <authorList>
            <person name="Hyden B."/>
            <person name="Feng K."/>
            <person name="Yates T.B."/>
            <person name="Jawdy S."/>
            <person name="Cereghino C."/>
            <person name="Smart L.B."/>
            <person name="Muchero W."/>
        </authorList>
    </citation>
    <scope>NUCLEOTIDE SEQUENCE</scope>
    <source>
        <tissue evidence="2">Shoot tip</tissue>
    </source>
</reference>
<gene>
    <name evidence="2" type="ORF">OIU79_017856</name>
</gene>
<dbReference type="Proteomes" id="UP001151532">
    <property type="component" value="Chromosome 5"/>
</dbReference>
<sequence length="246" mass="27132">MPRSLNYNPPNSRDSSSRIPSAPARRDHRHTDSVLPRTLDLEKESLYHDHQQQQQQLNPQHPACKLARDLDQSPDPAQATAPVATTNGTSTAPTPSRSNFEITTTNISIFGVGKISRMLEESCGEHGRIRFGRMNFHRREIDGEPQCVANSTLYKNINGKINIRPPPQQLFTSRASPQSASLHPHHRYHHGTLRAYTTPIAPVMMSFGGGDGGGTAAESSSEDLNMYQSNFARAIVGATIDVEKEV</sequence>
<dbReference type="AlphaFoldDB" id="A0A9Q1AKC3"/>
<name>A0A9Q1AKC3_SALPP</name>
<comment type="caution">
    <text evidence="2">The sequence shown here is derived from an EMBL/GenBank/DDBJ whole genome shotgun (WGS) entry which is preliminary data.</text>
</comment>
<organism evidence="2 3">
    <name type="scientific">Salix purpurea</name>
    <name type="common">Purple osier willow</name>
    <dbReference type="NCBI Taxonomy" id="77065"/>
    <lineage>
        <taxon>Eukaryota</taxon>
        <taxon>Viridiplantae</taxon>
        <taxon>Streptophyta</taxon>
        <taxon>Embryophyta</taxon>
        <taxon>Tracheophyta</taxon>
        <taxon>Spermatophyta</taxon>
        <taxon>Magnoliopsida</taxon>
        <taxon>eudicotyledons</taxon>
        <taxon>Gunneridae</taxon>
        <taxon>Pentapetalae</taxon>
        <taxon>rosids</taxon>
        <taxon>fabids</taxon>
        <taxon>Malpighiales</taxon>
        <taxon>Salicaceae</taxon>
        <taxon>Saliceae</taxon>
        <taxon>Salix</taxon>
    </lineage>
</organism>
<evidence type="ECO:0000313" key="2">
    <source>
        <dbReference type="EMBL" id="KAJ6774539.1"/>
    </source>
</evidence>
<feature type="compositionally biased region" description="Basic and acidic residues" evidence="1">
    <location>
        <begin position="39"/>
        <end position="51"/>
    </location>
</feature>
<feature type="region of interest" description="Disordered" evidence="1">
    <location>
        <begin position="1"/>
        <end position="99"/>
    </location>
</feature>
<dbReference type="EMBL" id="JAPFFK010000002">
    <property type="protein sequence ID" value="KAJ6774539.1"/>
    <property type="molecule type" value="Genomic_DNA"/>
</dbReference>
<reference evidence="2" key="1">
    <citation type="submission" date="2022-11" db="EMBL/GenBank/DDBJ databases">
        <authorList>
            <person name="Hyden B.L."/>
            <person name="Feng K."/>
            <person name="Yates T."/>
            <person name="Jawdy S."/>
            <person name="Smart L.B."/>
            <person name="Muchero W."/>
        </authorList>
    </citation>
    <scope>NUCLEOTIDE SEQUENCE</scope>
    <source>
        <tissue evidence="2">Shoot tip</tissue>
    </source>
</reference>